<evidence type="ECO:0000313" key="4">
    <source>
        <dbReference type="Proteomes" id="UP000078237"/>
    </source>
</evidence>
<reference evidence="3 4" key="1">
    <citation type="journal article" date="2016" name="Genome Announc.">
        <title>Genome Sequence of Madurella mycetomatis mm55, Isolated from a Human Mycetoma Case in Sudan.</title>
        <authorList>
            <person name="Smit S."/>
            <person name="Derks M.F."/>
            <person name="Bervoets S."/>
            <person name="Fahal A."/>
            <person name="van Leeuwen W."/>
            <person name="van Belkum A."/>
            <person name="van de Sande W.W."/>
        </authorList>
    </citation>
    <scope>NUCLEOTIDE SEQUENCE [LARGE SCALE GENOMIC DNA]</scope>
    <source>
        <strain evidence="4">mm55</strain>
    </source>
</reference>
<dbReference type="InterPro" id="IPR010730">
    <property type="entry name" value="HET"/>
</dbReference>
<dbReference type="Pfam" id="PF06985">
    <property type="entry name" value="HET"/>
    <property type="match status" value="1"/>
</dbReference>
<keyword evidence="1" id="KW-0812">Transmembrane</keyword>
<organism evidence="3 4">
    <name type="scientific">Madurella mycetomatis</name>
    <dbReference type="NCBI Taxonomy" id="100816"/>
    <lineage>
        <taxon>Eukaryota</taxon>
        <taxon>Fungi</taxon>
        <taxon>Dikarya</taxon>
        <taxon>Ascomycota</taxon>
        <taxon>Pezizomycotina</taxon>
        <taxon>Sordariomycetes</taxon>
        <taxon>Sordariomycetidae</taxon>
        <taxon>Sordariales</taxon>
        <taxon>Sordariales incertae sedis</taxon>
        <taxon>Madurella</taxon>
    </lineage>
</organism>
<keyword evidence="1" id="KW-1133">Transmembrane helix</keyword>
<dbReference type="InterPro" id="IPR052895">
    <property type="entry name" value="HetReg/Transcr_Mod"/>
</dbReference>
<dbReference type="PANTHER" id="PTHR24148:SF64">
    <property type="entry name" value="HETEROKARYON INCOMPATIBILITY DOMAIN-CONTAINING PROTEIN"/>
    <property type="match status" value="1"/>
</dbReference>
<dbReference type="Proteomes" id="UP000078237">
    <property type="component" value="Unassembled WGS sequence"/>
</dbReference>
<sequence length="754" mass="86246">MLTSRVLRLQGIRTTFSNSRPRLLPNFGSPRHQTYASQSINQPKFQYEAPRQRLTFKQKCSVYFLFSATAQFIISFVYEPLRDYGLFDSIAHGTIRRVIPFKKVRGPDKPGSSIYQPITKPNEIRLLVLEPGKPGDELECNLINVQLSWRTKYEALSYTWGDATITRPLPCSGQTINVTASLHNALTDLRLPRSRRYLWVDAVCINQSDNEEKEKQIMLMGQIYKQARQVLIYLGKSDPGVDGAMQDFRWLDWKLTPIHILRYNSRWVSLGPLGVVIMDLLPRMKPIEEKEFDWGPVINLLQRQWFERTWIIQEAVLARRAQVICGNQSVPWAALERVVIAMNIYNGTVKRIPGYKNIDQAVSAVNLMRSARRDAYRHIQMPEFWLLGRFVGRSRQEFTRMLDLIQESRRFAVTNPRDKIYGLLGITKEDTRSEYLVPDYKASPGEVYRRFVLWEILHNNSLRVLGVSSDKEHSAPEFASPSWVPDFTRLDPYHRLTRFDKRATFIASLGSPKPEARVSEDGRVLYLKGRNIDIIKTVAQRSVSQLFDNDISEEERKLLVGTEDVSFSPTWMKEAIAIWQEARKRKTGRAPPLATRDLWVTSKNGIFKAYPKQWTYFLRALICDRTDLGNFATLADLPYVAGVVRAIADDIPLNRLFRKSELPRVQGTVQALIHAAQSRRFASTLSGLAGFVPARAQKGDIVVILYGSHVPCVLRPTADGKYTLVGECYMHGLMWGMGALGLVGRGNEQEFAIV</sequence>
<proteinExistence type="predicted"/>
<dbReference type="PANTHER" id="PTHR24148">
    <property type="entry name" value="ANKYRIN REPEAT DOMAIN-CONTAINING PROTEIN 39 HOMOLOG-RELATED"/>
    <property type="match status" value="1"/>
</dbReference>
<dbReference type="Pfam" id="PF26639">
    <property type="entry name" value="Het-6_barrel"/>
    <property type="match status" value="1"/>
</dbReference>
<accession>A0A175VUS4</accession>
<dbReference type="AlphaFoldDB" id="A0A175VUS4"/>
<name>A0A175VUS4_9PEZI</name>
<gene>
    <name evidence="3" type="ORF">MMYC01_208646</name>
</gene>
<keyword evidence="1" id="KW-0472">Membrane</keyword>
<dbReference type="EMBL" id="LCTW02000282">
    <property type="protein sequence ID" value="KXX75276.1"/>
    <property type="molecule type" value="Genomic_DNA"/>
</dbReference>
<comment type="caution">
    <text evidence="3">The sequence shown here is derived from an EMBL/GenBank/DDBJ whole genome shotgun (WGS) entry which is preliminary data.</text>
</comment>
<feature type="transmembrane region" description="Helical" evidence="1">
    <location>
        <begin position="60"/>
        <end position="78"/>
    </location>
</feature>
<feature type="domain" description="Heterokaryon incompatibility" evidence="2">
    <location>
        <begin position="153"/>
        <end position="314"/>
    </location>
</feature>
<evidence type="ECO:0000256" key="1">
    <source>
        <dbReference type="SAM" id="Phobius"/>
    </source>
</evidence>
<protein>
    <submittedName>
        <fullName evidence="3">Heterokaryon incompatibility protein 6, OR allele</fullName>
    </submittedName>
</protein>
<evidence type="ECO:0000259" key="2">
    <source>
        <dbReference type="Pfam" id="PF06985"/>
    </source>
</evidence>
<dbReference type="OrthoDB" id="4559668at2759"/>
<evidence type="ECO:0000313" key="3">
    <source>
        <dbReference type="EMBL" id="KXX75276.1"/>
    </source>
</evidence>
<keyword evidence="4" id="KW-1185">Reference proteome</keyword>
<dbReference type="VEuPathDB" id="FungiDB:MMYC01_208646"/>